<dbReference type="Proteomes" id="UP000256645">
    <property type="component" value="Unassembled WGS sequence"/>
</dbReference>
<dbReference type="EMBL" id="PDLM01000002">
    <property type="protein sequence ID" value="RDW84467.1"/>
    <property type="molecule type" value="Genomic_DNA"/>
</dbReference>
<keyword evidence="3" id="KW-1185">Reference proteome</keyword>
<gene>
    <name evidence="2" type="ORF">BP6252_02057</name>
</gene>
<evidence type="ECO:0000256" key="1">
    <source>
        <dbReference type="SAM" id="MobiDB-lite"/>
    </source>
</evidence>
<accession>A0A3D8SDP9</accession>
<dbReference type="OrthoDB" id="3260716at2759"/>
<sequence>MSSNPDSVSNQGEFHSRIAPSEPLTTSGHKPGLKVGNDAAPEFHAQTLPPGTAPADRTFKPDVTAEVPGQAMNPNISKETWTSASDTIGGATSADVHTGYGLPEGQASTELHGSGATKGKKEELGLAGRPGGPDKFEGTLDSGRPRAPMKRQEDLAEGQLPASADELASEFPGR</sequence>
<proteinExistence type="predicted"/>
<name>A0A3D8SDP9_9HELO</name>
<comment type="caution">
    <text evidence="2">The sequence shown here is derived from an EMBL/GenBank/DDBJ whole genome shotgun (WGS) entry which is preliminary data.</text>
</comment>
<organism evidence="2 3">
    <name type="scientific">Coleophoma cylindrospora</name>
    <dbReference type="NCBI Taxonomy" id="1849047"/>
    <lineage>
        <taxon>Eukaryota</taxon>
        <taxon>Fungi</taxon>
        <taxon>Dikarya</taxon>
        <taxon>Ascomycota</taxon>
        <taxon>Pezizomycotina</taxon>
        <taxon>Leotiomycetes</taxon>
        <taxon>Helotiales</taxon>
        <taxon>Dermateaceae</taxon>
        <taxon>Coleophoma</taxon>
    </lineage>
</organism>
<evidence type="ECO:0000313" key="3">
    <source>
        <dbReference type="Proteomes" id="UP000256645"/>
    </source>
</evidence>
<feature type="region of interest" description="Disordered" evidence="1">
    <location>
        <begin position="1"/>
        <end position="174"/>
    </location>
</feature>
<feature type="compositionally biased region" description="Polar residues" evidence="1">
    <location>
        <begin position="72"/>
        <end position="86"/>
    </location>
</feature>
<reference evidence="2 3" key="1">
    <citation type="journal article" date="2018" name="IMA Fungus">
        <title>IMA Genome-F 9: Draft genome sequence of Annulohypoxylon stygium, Aspergillus mulundensis, Berkeleyomyces basicola (syn. Thielaviopsis basicola), Ceratocystis smalleyi, two Cercospora beticola strains, Coleophoma cylindrospora, Fusarium fracticaudum, Phialophora cf. hyalina, and Morchella septimelata.</title>
        <authorList>
            <person name="Wingfield B.D."/>
            <person name="Bills G.F."/>
            <person name="Dong Y."/>
            <person name="Huang W."/>
            <person name="Nel W.J."/>
            <person name="Swalarsk-Parry B.S."/>
            <person name="Vaghefi N."/>
            <person name="Wilken P.M."/>
            <person name="An Z."/>
            <person name="de Beer Z.W."/>
            <person name="De Vos L."/>
            <person name="Chen L."/>
            <person name="Duong T.A."/>
            <person name="Gao Y."/>
            <person name="Hammerbacher A."/>
            <person name="Kikkert J.R."/>
            <person name="Li Y."/>
            <person name="Li H."/>
            <person name="Li K."/>
            <person name="Li Q."/>
            <person name="Liu X."/>
            <person name="Ma X."/>
            <person name="Naidoo K."/>
            <person name="Pethybridge S.J."/>
            <person name="Sun J."/>
            <person name="Steenkamp E.T."/>
            <person name="van der Nest M.A."/>
            <person name="van Wyk S."/>
            <person name="Wingfield M.J."/>
            <person name="Xiong C."/>
            <person name="Yue Q."/>
            <person name="Zhang X."/>
        </authorList>
    </citation>
    <scope>NUCLEOTIDE SEQUENCE [LARGE SCALE GENOMIC DNA]</scope>
    <source>
        <strain evidence="2 3">BP6252</strain>
    </source>
</reference>
<evidence type="ECO:0000313" key="2">
    <source>
        <dbReference type="EMBL" id="RDW84467.1"/>
    </source>
</evidence>
<protein>
    <submittedName>
        <fullName evidence="2">Uncharacterized protein</fullName>
    </submittedName>
</protein>
<dbReference type="AlphaFoldDB" id="A0A3D8SDP9"/>
<feature type="compositionally biased region" description="Polar residues" evidence="1">
    <location>
        <begin position="1"/>
        <end position="13"/>
    </location>
</feature>